<dbReference type="InterPro" id="IPR059181">
    <property type="entry name" value="RWDD2A-B_C"/>
</dbReference>
<proteinExistence type="predicted"/>
<dbReference type="CDD" id="cd24163">
    <property type="entry name" value="RWDD2_C"/>
    <property type="match status" value="1"/>
</dbReference>
<accession>A0AAF0F4J3</accession>
<dbReference type="InterPro" id="IPR017359">
    <property type="entry name" value="Phi-like"/>
</dbReference>
<dbReference type="PANTHER" id="PTHR15955:SF8">
    <property type="entry name" value="RWD DOMAIN-CONTAINING PROTEIN 2B-RELATED"/>
    <property type="match status" value="1"/>
</dbReference>
<organism evidence="2 3">
    <name type="scientific">Malassezia japonica</name>
    <dbReference type="NCBI Taxonomy" id="223818"/>
    <lineage>
        <taxon>Eukaryota</taxon>
        <taxon>Fungi</taxon>
        <taxon>Dikarya</taxon>
        <taxon>Basidiomycota</taxon>
        <taxon>Ustilaginomycotina</taxon>
        <taxon>Malasseziomycetes</taxon>
        <taxon>Malasseziales</taxon>
        <taxon>Malasseziaceae</taxon>
        <taxon>Malassezia</taxon>
    </lineage>
</organism>
<dbReference type="AlphaFoldDB" id="A0AAF0F4J3"/>
<evidence type="ECO:0000313" key="2">
    <source>
        <dbReference type="EMBL" id="WFD40419.1"/>
    </source>
</evidence>
<sequence>MTSAGYDELLLLQASLVPEEFQWRGTAVETEAWQSAVAQYEQDGAAKKDTVHFSLRVNEALGVWMNVSLDVGGDDAPPGITVSATSPDVSLDALSAVVRERLADAANEDMPNRTFDVYTALQEHVVHMEAERPASKEPAQPPPEPVPTQTSMKRVIFWSHHLIAPSKRKQFAAWCPELQVWGLFKLGYPGFLCFEGEADDVDEMVQRVKGMQWHAISMRVEVSWTSTTGNLDEALRSCLLAHGRDALRAPGKLRVDVKELDDMGKFVAELRTLSLPEDEIADACHLRKSQ</sequence>
<dbReference type="PANTHER" id="PTHR15955">
    <property type="entry name" value="RWD DOMAIN CONTAINING PROTEIN 2"/>
    <property type="match status" value="1"/>
</dbReference>
<name>A0AAF0F4J3_9BASI</name>
<protein>
    <submittedName>
        <fullName evidence="2">Uncharacterized protein</fullName>
    </submittedName>
</protein>
<dbReference type="Proteomes" id="UP001217754">
    <property type="component" value="Chromosome 6"/>
</dbReference>
<dbReference type="EMBL" id="CP119963">
    <property type="protein sequence ID" value="WFD40419.1"/>
    <property type="molecule type" value="Genomic_DNA"/>
</dbReference>
<dbReference type="GeneID" id="85227056"/>
<keyword evidence="3" id="KW-1185">Reference proteome</keyword>
<gene>
    <name evidence="2" type="ORF">MJAP1_003405</name>
</gene>
<evidence type="ECO:0000313" key="3">
    <source>
        <dbReference type="Proteomes" id="UP001217754"/>
    </source>
</evidence>
<dbReference type="RefSeq" id="XP_060123316.1">
    <property type="nucleotide sequence ID" value="XM_060267333.1"/>
</dbReference>
<feature type="region of interest" description="Disordered" evidence="1">
    <location>
        <begin position="130"/>
        <end position="149"/>
    </location>
</feature>
<evidence type="ECO:0000256" key="1">
    <source>
        <dbReference type="SAM" id="MobiDB-lite"/>
    </source>
</evidence>
<reference evidence="2" key="1">
    <citation type="submission" date="2023-03" db="EMBL/GenBank/DDBJ databases">
        <title>Mating type loci evolution in Malassezia.</title>
        <authorList>
            <person name="Coelho M.A."/>
        </authorList>
    </citation>
    <scope>NUCLEOTIDE SEQUENCE</scope>
    <source>
        <strain evidence="2">CBS 9431</strain>
    </source>
</reference>